<evidence type="ECO:0000256" key="4">
    <source>
        <dbReference type="ARBA" id="ARBA00023136"/>
    </source>
</evidence>
<comment type="subcellular location">
    <subcellularLocation>
        <location evidence="1">Cell outer membrane</location>
    </subcellularLocation>
</comment>
<reference evidence="10" key="1">
    <citation type="submission" date="2023-07" db="EMBL/GenBank/DDBJ databases">
        <title>Christiangramia sp. SM2212., a novel bacterium of the family Flavobacteriaceae isolated from the sea sediment.</title>
        <authorList>
            <person name="Wang J."/>
            <person name="Zhang X."/>
        </authorList>
    </citation>
    <scope>NUCLEOTIDE SEQUENCE [LARGE SCALE GENOMIC DNA]</scope>
    <source>
        <strain evidence="10">SM2212</strain>
    </source>
</reference>
<accession>A0ABU1EUB6</accession>
<evidence type="ECO:0000256" key="3">
    <source>
        <dbReference type="ARBA" id="ARBA00022729"/>
    </source>
</evidence>
<evidence type="ECO:0000259" key="8">
    <source>
        <dbReference type="Pfam" id="PF14322"/>
    </source>
</evidence>
<sequence length="475" mass="51648">MKMKLKYLFVLGLGLGLATTSCSEEDLEPTLAQDKSIETSINEIGDLQAVLIGAYERIQENTYYSRDVIVMGEIMSDNTTSNANSNRFVTEAQFSLTPESGIVATLWENLYEVIGSANIIIAAEGISGDENRINHLKGQAYAIRALTHFDLVTFYGQQNVTGGESALGVPYVTTFRDNESLFPSRNTVGEVKMMAYADLEMALSLMDPTFDDPAKEYITTSAVSAIEARIANYFGDWQRSLTASERVIDSGNFSVVGADTFLANFDADGGANMIWEVANTPTDNADINGLANIYQTGSYGDVIALPNLAATYEDGDVRGVSDYDPAAGMAPSTVIGLHPDGTLRNVGKYPSTAPYEDNIPVIRFEEVVLIYAEALLETGNAGDALDWLNMVPENRGATSYAAATKDNILLERRKELAFEGFRFHDLMRTGMGVEAKDPVLQLHTGIPFGDFRLALPIPSSETAVNSNVQQNQGYN</sequence>
<dbReference type="Proteomes" id="UP001257234">
    <property type="component" value="Unassembled WGS sequence"/>
</dbReference>
<dbReference type="Pfam" id="PF14322">
    <property type="entry name" value="SusD-like_3"/>
    <property type="match status" value="1"/>
</dbReference>
<protein>
    <submittedName>
        <fullName evidence="9">RagB/SusD family nutrient uptake outer membrane protein</fullName>
    </submittedName>
</protein>
<feature type="chain" id="PRO_5045960245" evidence="6">
    <location>
        <begin position="24"/>
        <end position="475"/>
    </location>
</feature>
<evidence type="ECO:0000256" key="5">
    <source>
        <dbReference type="ARBA" id="ARBA00023237"/>
    </source>
</evidence>
<gene>
    <name evidence="9" type="ORF">RE431_15200</name>
</gene>
<organism evidence="9 10">
    <name type="scientific">Christiangramia sediminicola</name>
    <dbReference type="NCBI Taxonomy" id="3073267"/>
    <lineage>
        <taxon>Bacteria</taxon>
        <taxon>Pseudomonadati</taxon>
        <taxon>Bacteroidota</taxon>
        <taxon>Flavobacteriia</taxon>
        <taxon>Flavobacteriales</taxon>
        <taxon>Flavobacteriaceae</taxon>
        <taxon>Christiangramia</taxon>
    </lineage>
</organism>
<evidence type="ECO:0000259" key="7">
    <source>
        <dbReference type="Pfam" id="PF07980"/>
    </source>
</evidence>
<keyword evidence="10" id="KW-1185">Reference proteome</keyword>
<evidence type="ECO:0000256" key="2">
    <source>
        <dbReference type="ARBA" id="ARBA00006275"/>
    </source>
</evidence>
<name>A0ABU1EUB6_9FLAO</name>
<comment type="similarity">
    <text evidence="2">Belongs to the SusD family.</text>
</comment>
<dbReference type="RefSeq" id="WP_309562820.1">
    <property type="nucleotide sequence ID" value="NZ_JAVJIU010000006.1"/>
</dbReference>
<dbReference type="CDD" id="cd08977">
    <property type="entry name" value="SusD"/>
    <property type="match status" value="1"/>
</dbReference>
<evidence type="ECO:0000313" key="10">
    <source>
        <dbReference type="Proteomes" id="UP001257234"/>
    </source>
</evidence>
<dbReference type="Gene3D" id="1.25.40.390">
    <property type="match status" value="1"/>
</dbReference>
<evidence type="ECO:0000256" key="1">
    <source>
        <dbReference type="ARBA" id="ARBA00004442"/>
    </source>
</evidence>
<dbReference type="Pfam" id="PF07980">
    <property type="entry name" value="SusD_RagB"/>
    <property type="match status" value="1"/>
</dbReference>
<feature type="signal peptide" evidence="6">
    <location>
        <begin position="1"/>
        <end position="23"/>
    </location>
</feature>
<dbReference type="SUPFAM" id="SSF48452">
    <property type="entry name" value="TPR-like"/>
    <property type="match status" value="1"/>
</dbReference>
<dbReference type="Gene3D" id="1.25.40.900">
    <property type="match status" value="1"/>
</dbReference>
<proteinExistence type="inferred from homology"/>
<feature type="domain" description="SusD-like N-terminal" evidence="8">
    <location>
        <begin position="34"/>
        <end position="230"/>
    </location>
</feature>
<evidence type="ECO:0000313" key="9">
    <source>
        <dbReference type="EMBL" id="MDR5591989.1"/>
    </source>
</evidence>
<keyword evidence="3 6" id="KW-0732">Signal</keyword>
<dbReference type="InterPro" id="IPR033985">
    <property type="entry name" value="SusD-like_N"/>
</dbReference>
<feature type="domain" description="RagB/SusD" evidence="7">
    <location>
        <begin position="346"/>
        <end position="474"/>
    </location>
</feature>
<dbReference type="EMBL" id="JAVJIU010000006">
    <property type="protein sequence ID" value="MDR5591989.1"/>
    <property type="molecule type" value="Genomic_DNA"/>
</dbReference>
<comment type="caution">
    <text evidence="9">The sequence shown here is derived from an EMBL/GenBank/DDBJ whole genome shotgun (WGS) entry which is preliminary data.</text>
</comment>
<dbReference type="PROSITE" id="PS51257">
    <property type="entry name" value="PROKAR_LIPOPROTEIN"/>
    <property type="match status" value="1"/>
</dbReference>
<keyword evidence="5" id="KW-0998">Cell outer membrane</keyword>
<dbReference type="Gene3D" id="2.20.20.130">
    <property type="match status" value="1"/>
</dbReference>
<dbReference type="InterPro" id="IPR012944">
    <property type="entry name" value="SusD_RagB_dom"/>
</dbReference>
<evidence type="ECO:0000256" key="6">
    <source>
        <dbReference type="SAM" id="SignalP"/>
    </source>
</evidence>
<keyword evidence="4" id="KW-0472">Membrane</keyword>
<dbReference type="InterPro" id="IPR011990">
    <property type="entry name" value="TPR-like_helical_dom_sf"/>
</dbReference>